<comment type="caution">
    <text evidence="2">The sequence shown here is derived from an EMBL/GenBank/DDBJ whole genome shotgun (WGS) entry which is preliminary data.</text>
</comment>
<keyword evidence="3" id="KW-1185">Reference proteome</keyword>
<protein>
    <submittedName>
        <fullName evidence="2">CoA transferase</fullName>
    </submittedName>
</protein>
<dbReference type="SUPFAM" id="SSF89796">
    <property type="entry name" value="CoA-transferase family III (CaiB/BaiF)"/>
    <property type="match status" value="1"/>
</dbReference>
<dbReference type="PANTHER" id="PTHR48207">
    <property type="entry name" value="SUCCINATE--HYDROXYMETHYLGLUTARATE COA-TRANSFERASE"/>
    <property type="match status" value="1"/>
</dbReference>
<dbReference type="PANTHER" id="PTHR48207:SF3">
    <property type="entry name" value="SUCCINATE--HYDROXYMETHYLGLUTARATE COA-TRANSFERASE"/>
    <property type="match status" value="1"/>
</dbReference>
<dbReference type="RefSeq" id="WP_143949061.1">
    <property type="nucleotide sequence ID" value="NZ_BAABMB010000001.1"/>
</dbReference>
<dbReference type="EMBL" id="VLTJ01000029">
    <property type="protein sequence ID" value="TSH92695.1"/>
    <property type="molecule type" value="Genomic_DNA"/>
</dbReference>
<proteinExistence type="predicted"/>
<keyword evidence="1 2" id="KW-0808">Transferase</keyword>
<dbReference type="Pfam" id="PF02515">
    <property type="entry name" value="CoA_transf_3"/>
    <property type="match status" value="1"/>
</dbReference>
<evidence type="ECO:0000256" key="1">
    <source>
        <dbReference type="ARBA" id="ARBA00022679"/>
    </source>
</evidence>
<dbReference type="InterPro" id="IPR023606">
    <property type="entry name" value="CoA-Trfase_III_dom_1_sf"/>
</dbReference>
<organism evidence="2 3">
    <name type="scientific">Verticiella sediminum</name>
    <dbReference type="NCBI Taxonomy" id="1247510"/>
    <lineage>
        <taxon>Bacteria</taxon>
        <taxon>Pseudomonadati</taxon>
        <taxon>Pseudomonadota</taxon>
        <taxon>Betaproteobacteria</taxon>
        <taxon>Burkholderiales</taxon>
        <taxon>Alcaligenaceae</taxon>
        <taxon>Verticiella</taxon>
    </lineage>
</organism>
<sequence length="418" mass="44420">MNSSHTASDQQVSPTALGGLRVLDMSRVLAGPWCGQMLSDLGAEVIKIERAGVGDDTRRWEPCAPSPAGDDQRHSCYFLAANRGKKSLTIDLSQPKGADIVRRLAAGSDILIENYKTGDLDRYGLGFEALSKSNPGLIYCSITGFGQTGPYRSRAGYDTIVQAMGGLMHITGESDDMPAGGPQRCGLPVIDLMTGVYAAAAILAALRHRDATGHGQYIDMSLLDVQVSSLAYFGLNYLTTGRVQQRSGNRNPVSHPSGVYTCSDGRVVVIVGNNRQFTSFCTALGVPQLASDERFAENESRVGNALALDTVLDPLFAAAPVAHWLTTLSAAGVPCGPINDIAQVFADPQVLARGAVTTASHPVLGEIPLLASPMRLSATPTRHTLSPPMLGEHTSEVLRDRLGLTDDAIVRLRRNGIV</sequence>
<dbReference type="Gene3D" id="3.40.50.10540">
    <property type="entry name" value="Crotonobetainyl-coa:carnitine coa-transferase, domain 1"/>
    <property type="match status" value="1"/>
</dbReference>
<dbReference type="InterPro" id="IPR003673">
    <property type="entry name" value="CoA-Trfase_fam_III"/>
</dbReference>
<dbReference type="InterPro" id="IPR050483">
    <property type="entry name" value="CoA-transferase_III_domain"/>
</dbReference>
<dbReference type="GO" id="GO:0008410">
    <property type="term" value="F:CoA-transferase activity"/>
    <property type="evidence" value="ECO:0007669"/>
    <property type="project" value="TreeGrafter"/>
</dbReference>
<dbReference type="InterPro" id="IPR044855">
    <property type="entry name" value="CoA-Trfase_III_dom3_sf"/>
</dbReference>
<dbReference type="AlphaFoldDB" id="A0A556AIK3"/>
<evidence type="ECO:0000313" key="2">
    <source>
        <dbReference type="EMBL" id="TSH92695.1"/>
    </source>
</evidence>
<dbReference type="OrthoDB" id="7457784at2"/>
<gene>
    <name evidence="2" type="ORF">FOZ76_14865</name>
</gene>
<accession>A0A556AIK3</accession>
<name>A0A556AIK3_9BURK</name>
<dbReference type="Gene3D" id="3.30.1540.10">
    <property type="entry name" value="formyl-coa transferase, domain 3"/>
    <property type="match status" value="1"/>
</dbReference>
<dbReference type="Proteomes" id="UP000318405">
    <property type="component" value="Unassembled WGS sequence"/>
</dbReference>
<reference evidence="2 3" key="1">
    <citation type="submission" date="2019-07" db="EMBL/GenBank/DDBJ databases">
        <title>Qingshengfaniella alkalisoli gen. nov., sp. nov., isolated from saline soil.</title>
        <authorList>
            <person name="Xu L."/>
            <person name="Huang X.-X."/>
            <person name="Sun J.-Q."/>
        </authorList>
    </citation>
    <scope>NUCLEOTIDE SEQUENCE [LARGE SCALE GENOMIC DNA]</scope>
    <source>
        <strain evidence="2 3">DSM 27279</strain>
    </source>
</reference>
<evidence type="ECO:0000313" key="3">
    <source>
        <dbReference type="Proteomes" id="UP000318405"/>
    </source>
</evidence>